<keyword evidence="1" id="KW-1133">Transmembrane helix</keyword>
<sequence>MFTFNGYKHQGHSICSRKPPSKFVIGAFFRLVMLFAGFRSFFFCLSQLFWKTVGNVQTFLTVISIRTFDLQSKNHLKRFGRIPVLCKICRFRSIFFLFISIIMKTVGKCSLLTVISIKDIRFAVETHPQNIRLCSRRTTLKFVSEHSFGLVMLYKEKKKKKIQKSINNSKNTYLFENSTIHR</sequence>
<feature type="transmembrane region" description="Helical" evidence="1">
    <location>
        <begin position="89"/>
        <end position="107"/>
    </location>
</feature>
<name>A0A6G0STK3_APHGL</name>
<gene>
    <name evidence="2" type="ORF">AGLY_018178</name>
</gene>
<dbReference type="AlphaFoldDB" id="A0A6G0STK3"/>
<accession>A0A6G0STK3</accession>
<protein>
    <submittedName>
        <fullName evidence="2">Uncharacterized protein</fullName>
    </submittedName>
</protein>
<proteinExistence type="predicted"/>
<evidence type="ECO:0000256" key="1">
    <source>
        <dbReference type="SAM" id="Phobius"/>
    </source>
</evidence>
<keyword evidence="3" id="KW-1185">Reference proteome</keyword>
<organism evidence="2 3">
    <name type="scientific">Aphis glycines</name>
    <name type="common">Soybean aphid</name>
    <dbReference type="NCBI Taxonomy" id="307491"/>
    <lineage>
        <taxon>Eukaryota</taxon>
        <taxon>Metazoa</taxon>
        <taxon>Ecdysozoa</taxon>
        <taxon>Arthropoda</taxon>
        <taxon>Hexapoda</taxon>
        <taxon>Insecta</taxon>
        <taxon>Pterygota</taxon>
        <taxon>Neoptera</taxon>
        <taxon>Paraneoptera</taxon>
        <taxon>Hemiptera</taxon>
        <taxon>Sternorrhyncha</taxon>
        <taxon>Aphidomorpha</taxon>
        <taxon>Aphidoidea</taxon>
        <taxon>Aphididae</taxon>
        <taxon>Aphidini</taxon>
        <taxon>Aphis</taxon>
        <taxon>Aphis</taxon>
    </lineage>
</organism>
<keyword evidence="1" id="KW-0472">Membrane</keyword>
<evidence type="ECO:0000313" key="2">
    <source>
        <dbReference type="EMBL" id="KAE9521425.1"/>
    </source>
</evidence>
<keyword evidence="1" id="KW-0812">Transmembrane</keyword>
<feature type="transmembrane region" description="Helical" evidence="1">
    <location>
        <begin position="23"/>
        <end position="42"/>
    </location>
</feature>
<dbReference type="Proteomes" id="UP000475862">
    <property type="component" value="Unassembled WGS sequence"/>
</dbReference>
<evidence type="ECO:0000313" key="3">
    <source>
        <dbReference type="Proteomes" id="UP000475862"/>
    </source>
</evidence>
<dbReference type="EMBL" id="VYZN01002911">
    <property type="protein sequence ID" value="KAE9521425.1"/>
    <property type="molecule type" value="Genomic_DNA"/>
</dbReference>
<reference evidence="2 3" key="1">
    <citation type="submission" date="2019-08" db="EMBL/GenBank/DDBJ databases">
        <title>The genome of the soybean aphid Biotype 1, its phylome, world population structure and adaptation to the North American continent.</title>
        <authorList>
            <person name="Giordano R."/>
            <person name="Donthu R.K."/>
            <person name="Hernandez A.G."/>
            <person name="Wright C.L."/>
            <person name="Zimin A.V."/>
        </authorList>
    </citation>
    <scope>NUCLEOTIDE SEQUENCE [LARGE SCALE GENOMIC DNA]</scope>
    <source>
        <tissue evidence="2">Whole aphids</tissue>
    </source>
</reference>
<comment type="caution">
    <text evidence="2">The sequence shown here is derived from an EMBL/GenBank/DDBJ whole genome shotgun (WGS) entry which is preliminary data.</text>
</comment>